<gene>
    <name evidence="1" type="ORF">H8S34_09740</name>
</gene>
<dbReference type="Proteomes" id="UP000660021">
    <property type="component" value="Unassembled WGS sequence"/>
</dbReference>
<accession>A0ABR7HUD0</accession>
<dbReference type="RefSeq" id="WP_186963852.1">
    <property type="nucleotide sequence ID" value="NZ_JACOPR010000005.1"/>
</dbReference>
<keyword evidence="2" id="KW-1185">Reference proteome</keyword>
<organism evidence="1 2">
    <name type="scientific">Pseudoflavonifractor hominis</name>
    <dbReference type="NCBI Taxonomy" id="2763059"/>
    <lineage>
        <taxon>Bacteria</taxon>
        <taxon>Bacillati</taxon>
        <taxon>Bacillota</taxon>
        <taxon>Clostridia</taxon>
        <taxon>Eubacteriales</taxon>
        <taxon>Oscillospiraceae</taxon>
        <taxon>Pseudoflavonifractor</taxon>
    </lineage>
</organism>
<protein>
    <submittedName>
        <fullName evidence="1">HK97 gp10 family phage protein</fullName>
    </submittedName>
</protein>
<comment type="caution">
    <text evidence="1">The sequence shown here is derived from an EMBL/GenBank/DDBJ whole genome shotgun (WGS) entry which is preliminary data.</text>
</comment>
<reference evidence="1 2" key="1">
    <citation type="submission" date="2020-08" db="EMBL/GenBank/DDBJ databases">
        <title>Genome public.</title>
        <authorList>
            <person name="Liu C."/>
            <person name="Sun Q."/>
        </authorList>
    </citation>
    <scope>NUCLEOTIDE SEQUENCE [LARGE SCALE GENOMIC DNA]</scope>
    <source>
        <strain evidence="1 2">New-38</strain>
    </source>
</reference>
<name>A0ABR7HUD0_9FIRM</name>
<evidence type="ECO:0000313" key="1">
    <source>
        <dbReference type="EMBL" id="MBC5731109.1"/>
    </source>
</evidence>
<sequence>MSYTVTLQQRLLQLKKIGADLPEILYEVQKNAAMRAVEAAVEATPPKVGDLRGTGTRSGELKQHWVTDSEVEPRGGGISGGGIYRSLLKNDLEYASYVNDGHRVDRHFVPGLYINPNSDQLEYDPAYAESGGGLVVGTKTTYVKGKFMTDKGKEAYEKAVLSELDRHIQELMK</sequence>
<evidence type="ECO:0000313" key="2">
    <source>
        <dbReference type="Proteomes" id="UP000660021"/>
    </source>
</evidence>
<dbReference type="InterPro" id="IPR010064">
    <property type="entry name" value="HK97-gp10_tail"/>
</dbReference>
<dbReference type="EMBL" id="JACOPR010000005">
    <property type="protein sequence ID" value="MBC5731109.1"/>
    <property type="molecule type" value="Genomic_DNA"/>
</dbReference>
<proteinExistence type="predicted"/>
<dbReference type="Pfam" id="PF04883">
    <property type="entry name" value="HK97-gp10_like"/>
    <property type="match status" value="1"/>
</dbReference>